<reference evidence="2 3" key="1">
    <citation type="submission" date="2016-11" db="EMBL/GenBank/DDBJ databases">
        <authorList>
            <person name="Jaros S."/>
            <person name="Januszkiewicz K."/>
            <person name="Wedrychowicz H."/>
        </authorList>
    </citation>
    <scope>NUCLEOTIDE SEQUENCE [LARGE SCALE GENOMIC DNA]</scope>
    <source>
        <strain evidence="2 3">DSM 17477</strain>
    </source>
</reference>
<dbReference type="InterPro" id="IPR000182">
    <property type="entry name" value="GNAT_dom"/>
</dbReference>
<name>A0A1M6JKJ8_9FIRM</name>
<sequence length="170" mass="19726">MFIETDRLLLVPLKPDEMKRALDNKIQLAEELGFQLFSEEPDDKMKKIYAIKIDKMEQDPENYAFYTFWQMVLKEEKLIIGEIGFKGIEGEEGKLEVGFGTEERFRNKGYMTEALTELVKWAFSQKKVKIKRITASTLQDNIPSQKVLKKSGLILSHEEGGLLYWNVNKG</sequence>
<evidence type="ECO:0000313" key="3">
    <source>
        <dbReference type="Proteomes" id="UP000184052"/>
    </source>
</evidence>
<dbReference type="PROSITE" id="PS51186">
    <property type="entry name" value="GNAT"/>
    <property type="match status" value="1"/>
</dbReference>
<dbReference type="PANTHER" id="PTHR43792:SF13">
    <property type="entry name" value="ACETYLTRANSFERASE"/>
    <property type="match status" value="1"/>
</dbReference>
<evidence type="ECO:0000313" key="2">
    <source>
        <dbReference type="EMBL" id="SHJ47199.1"/>
    </source>
</evidence>
<dbReference type="Gene3D" id="3.40.630.30">
    <property type="match status" value="1"/>
</dbReference>
<gene>
    <name evidence="2" type="ORF">SAMN02745751_02638</name>
</gene>
<dbReference type="RefSeq" id="WP_073050042.1">
    <property type="nucleotide sequence ID" value="NZ_FQZL01000022.1"/>
</dbReference>
<dbReference type="Pfam" id="PF13302">
    <property type="entry name" value="Acetyltransf_3"/>
    <property type="match status" value="1"/>
</dbReference>
<dbReference type="GO" id="GO:0016747">
    <property type="term" value="F:acyltransferase activity, transferring groups other than amino-acyl groups"/>
    <property type="evidence" value="ECO:0007669"/>
    <property type="project" value="InterPro"/>
</dbReference>
<organism evidence="2 3">
    <name type="scientific">Dethiosulfatibacter aminovorans DSM 17477</name>
    <dbReference type="NCBI Taxonomy" id="1121476"/>
    <lineage>
        <taxon>Bacteria</taxon>
        <taxon>Bacillati</taxon>
        <taxon>Bacillota</taxon>
        <taxon>Tissierellia</taxon>
        <taxon>Dethiosulfatibacter</taxon>
    </lineage>
</organism>
<keyword evidence="3" id="KW-1185">Reference proteome</keyword>
<keyword evidence="2" id="KW-0808">Transferase</keyword>
<protein>
    <submittedName>
        <fullName evidence="2">Protein N-acetyltransferase, RimJ/RimL family</fullName>
    </submittedName>
</protein>
<dbReference type="EMBL" id="FQZL01000022">
    <property type="protein sequence ID" value="SHJ47199.1"/>
    <property type="molecule type" value="Genomic_DNA"/>
</dbReference>
<dbReference type="SUPFAM" id="SSF55729">
    <property type="entry name" value="Acyl-CoA N-acyltransferases (Nat)"/>
    <property type="match status" value="1"/>
</dbReference>
<dbReference type="STRING" id="1121476.SAMN02745751_02638"/>
<proteinExistence type="predicted"/>
<dbReference type="PANTHER" id="PTHR43792">
    <property type="entry name" value="GNAT FAMILY, PUTATIVE (AFU_ORTHOLOGUE AFUA_3G00765)-RELATED-RELATED"/>
    <property type="match status" value="1"/>
</dbReference>
<dbReference type="InterPro" id="IPR016181">
    <property type="entry name" value="Acyl_CoA_acyltransferase"/>
</dbReference>
<dbReference type="CDD" id="cd04301">
    <property type="entry name" value="NAT_SF"/>
    <property type="match status" value="1"/>
</dbReference>
<dbReference type="InterPro" id="IPR051531">
    <property type="entry name" value="N-acetyltransferase"/>
</dbReference>
<dbReference type="Proteomes" id="UP000184052">
    <property type="component" value="Unassembled WGS sequence"/>
</dbReference>
<dbReference type="AlphaFoldDB" id="A0A1M6JKJ8"/>
<dbReference type="OrthoDB" id="7863753at2"/>
<accession>A0A1M6JKJ8</accession>
<feature type="domain" description="N-acetyltransferase" evidence="1">
    <location>
        <begin position="8"/>
        <end position="170"/>
    </location>
</feature>
<evidence type="ECO:0000259" key="1">
    <source>
        <dbReference type="PROSITE" id="PS51186"/>
    </source>
</evidence>